<organism evidence="4 5">
    <name type="scientific">Dissophora globulifera</name>
    <dbReference type="NCBI Taxonomy" id="979702"/>
    <lineage>
        <taxon>Eukaryota</taxon>
        <taxon>Fungi</taxon>
        <taxon>Fungi incertae sedis</taxon>
        <taxon>Mucoromycota</taxon>
        <taxon>Mortierellomycotina</taxon>
        <taxon>Mortierellomycetes</taxon>
        <taxon>Mortierellales</taxon>
        <taxon>Mortierellaceae</taxon>
        <taxon>Dissophora</taxon>
    </lineage>
</organism>
<dbReference type="Gene3D" id="3.90.190.10">
    <property type="entry name" value="Protein tyrosine phosphatase superfamily"/>
    <property type="match status" value="1"/>
</dbReference>
<accession>A0A9P6RT45</accession>
<dbReference type="PANTHER" id="PTHR19134:SF449">
    <property type="entry name" value="TYROSINE-PROTEIN PHOSPHATASE 1"/>
    <property type="match status" value="1"/>
</dbReference>
<dbReference type="OrthoDB" id="10253954at2759"/>
<dbReference type="PANTHER" id="PTHR19134">
    <property type="entry name" value="RECEPTOR-TYPE TYROSINE-PROTEIN PHOSPHATASE"/>
    <property type="match status" value="1"/>
</dbReference>
<comment type="similarity">
    <text evidence="1">Belongs to the protein-tyrosine phosphatase family. Non-receptor class subfamily.</text>
</comment>
<dbReference type="SMART" id="SM00404">
    <property type="entry name" value="PTPc_motif"/>
    <property type="match status" value="1"/>
</dbReference>
<evidence type="ECO:0008006" key="6">
    <source>
        <dbReference type="Google" id="ProtNLM"/>
    </source>
</evidence>
<feature type="domain" description="Tyrosine specific protein phosphatases" evidence="3">
    <location>
        <begin position="102"/>
        <end position="213"/>
    </location>
</feature>
<dbReference type="InterPro" id="IPR003595">
    <property type="entry name" value="Tyr_Pase_cat"/>
</dbReference>
<dbReference type="PROSITE" id="PS00383">
    <property type="entry name" value="TYR_PHOSPHATASE_1"/>
    <property type="match status" value="1"/>
</dbReference>
<dbReference type="InterPro" id="IPR029021">
    <property type="entry name" value="Prot-tyrosine_phosphatase-like"/>
</dbReference>
<evidence type="ECO:0000259" key="3">
    <source>
        <dbReference type="PROSITE" id="PS50056"/>
    </source>
</evidence>
<evidence type="ECO:0000256" key="1">
    <source>
        <dbReference type="ARBA" id="ARBA00009649"/>
    </source>
</evidence>
<dbReference type="GO" id="GO:0004725">
    <property type="term" value="F:protein tyrosine phosphatase activity"/>
    <property type="evidence" value="ECO:0007669"/>
    <property type="project" value="InterPro"/>
</dbReference>
<dbReference type="Pfam" id="PF00102">
    <property type="entry name" value="Y_phosphatase"/>
    <property type="match status" value="1"/>
</dbReference>
<evidence type="ECO:0000259" key="2">
    <source>
        <dbReference type="PROSITE" id="PS50055"/>
    </source>
</evidence>
<dbReference type="AlphaFoldDB" id="A0A9P6RT45"/>
<reference evidence="4" key="1">
    <citation type="journal article" date="2020" name="Fungal Divers.">
        <title>Resolving the Mortierellaceae phylogeny through synthesis of multi-gene phylogenetics and phylogenomics.</title>
        <authorList>
            <person name="Vandepol N."/>
            <person name="Liber J."/>
            <person name="Desiro A."/>
            <person name="Na H."/>
            <person name="Kennedy M."/>
            <person name="Barry K."/>
            <person name="Grigoriev I.V."/>
            <person name="Miller A.N."/>
            <person name="O'Donnell K."/>
            <person name="Stajich J.E."/>
            <person name="Bonito G."/>
        </authorList>
    </citation>
    <scope>NUCLEOTIDE SEQUENCE</scope>
    <source>
        <strain evidence="4">REB-010B</strain>
    </source>
</reference>
<dbReference type="EMBL" id="JAAAIP010000149">
    <property type="protein sequence ID" value="KAG0324440.1"/>
    <property type="molecule type" value="Genomic_DNA"/>
</dbReference>
<comment type="caution">
    <text evidence="4">The sequence shown here is derived from an EMBL/GenBank/DDBJ whole genome shotgun (WGS) entry which is preliminary data.</text>
</comment>
<keyword evidence="5" id="KW-1185">Reference proteome</keyword>
<dbReference type="InterPro" id="IPR016130">
    <property type="entry name" value="Tyr_Pase_AS"/>
</dbReference>
<dbReference type="SMART" id="SM00194">
    <property type="entry name" value="PTPc"/>
    <property type="match status" value="1"/>
</dbReference>
<dbReference type="PROSITE" id="PS50055">
    <property type="entry name" value="TYR_PHOSPHATASE_PTP"/>
    <property type="match status" value="1"/>
</dbReference>
<gene>
    <name evidence="4" type="ORF">BGZ99_001822</name>
</gene>
<dbReference type="Proteomes" id="UP000738325">
    <property type="component" value="Unassembled WGS sequence"/>
</dbReference>
<dbReference type="InterPro" id="IPR050348">
    <property type="entry name" value="Protein-Tyr_Phosphatase"/>
</dbReference>
<dbReference type="InterPro" id="IPR000242">
    <property type="entry name" value="PTP_cat"/>
</dbReference>
<evidence type="ECO:0000313" key="4">
    <source>
        <dbReference type="EMBL" id="KAG0324440.1"/>
    </source>
</evidence>
<protein>
    <recommendedName>
        <fullName evidence="6">Protein tyrosine phosphatase</fullName>
    </recommendedName>
</protein>
<dbReference type="PROSITE" id="PS50056">
    <property type="entry name" value="TYR_PHOSPHATASE_2"/>
    <property type="match status" value="1"/>
</dbReference>
<name>A0A9P6RT45_9FUNG</name>
<evidence type="ECO:0000313" key="5">
    <source>
        <dbReference type="Proteomes" id="UP000738325"/>
    </source>
</evidence>
<feature type="domain" description="Tyrosine-protein phosphatase" evidence="2">
    <location>
        <begin position="1"/>
        <end position="222"/>
    </location>
</feature>
<dbReference type="PRINTS" id="PR00700">
    <property type="entry name" value="PRTYPHPHTASE"/>
</dbReference>
<proteinExistence type="inferred from homology"/>
<dbReference type="SUPFAM" id="SSF52799">
    <property type="entry name" value="(Phosphotyrosine protein) phosphatases II"/>
    <property type="match status" value="1"/>
</dbReference>
<dbReference type="InterPro" id="IPR000387">
    <property type="entry name" value="Tyr_Pase_dom"/>
</dbReference>
<sequence length="224" mass="25391">MVFEQNVHVIVCLTAVSPNRASRSQKAEQYWPPAGETDFLDQSDLCVRNVDSVDSEDQVAYRHFEIWNPLDTEDGARRHNVLLVHYQGWPDHGVPSKTTDLRDILYRIRAWKADQQQTSGTTDFGPMVVHCSAGCGRTGTFCVVDTVLSVLEYTRYPHMAAPSPSGHTMPVSSQQGTGDAVYDWRSDRDIIFESLTSFREERMLMVQTAAQYSFCYTVARDLCR</sequence>